<dbReference type="EMBL" id="FZMO01000545">
    <property type="protein sequence ID" value="SNQ51670.1"/>
    <property type="molecule type" value="Genomic_DNA"/>
</dbReference>
<feature type="compositionally biased region" description="Basic residues" evidence="1">
    <location>
        <begin position="51"/>
        <end position="61"/>
    </location>
</feature>
<evidence type="ECO:0000313" key="3">
    <source>
        <dbReference type="Proteomes" id="UP000234331"/>
    </source>
</evidence>
<dbReference type="Proteomes" id="UP000234331">
    <property type="component" value="Unassembled WGS sequence"/>
</dbReference>
<evidence type="ECO:0000313" key="2">
    <source>
        <dbReference type="EMBL" id="SNQ51670.1"/>
    </source>
</evidence>
<sequence length="61" mass="6318">MLGQPFGEGYGEALVELSPHGAERSTGAPSDAVSEADRGSVKACAQPAPCRRGRGSPRVHR</sequence>
<feature type="region of interest" description="Disordered" evidence="1">
    <location>
        <begin position="1"/>
        <end position="61"/>
    </location>
</feature>
<accession>A0A2I2L184</accession>
<feature type="compositionally biased region" description="Gly residues" evidence="1">
    <location>
        <begin position="1"/>
        <end position="10"/>
    </location>
</feature>
<protein>
    <submittedName>
        <fullName evidence="2">Uncharacterized protein</fullName>
    </submittedName>
</protein>
<dbReference type="AlphaFoldDB" id="A0A2I2L184"/>
<proteinExistence type="predicted"/>
<reference evidence="2 3" key="1">
    <citation type="submission" date="2017-06" db="EMBL/GenBank/DDBJ databases">
        <authorList>
            <person name="Kim H.J."/>
            <person name="Triplett B.A."/>
        </authorList>
    </citation>
    <scope>NUCLEOTIDE SEQUENCE [LARGE SCALE GENOMIC DNA]</scope>
    <source>
        <strain evidence="2">FRACA_ARgP5</strain>
    </source>
</reference>
<gene>
    <name evidence="2" type="ORF">FRACA_780027</name>
</gene>
<evidence type="ECO:0000256" key="1">
    <source>
        <dbReference type="SAM" id="MobiDB-lite"/>
    </source>
</evidence>
<organism evidence="2 3">
    <name type="scientific">Frankia canadensis</name>
    <dbReference type="NCBI Taxonomy" id="1836972"/>
    <lineage>
        <taxon>Bacteria</taxon>
        <taxon>Bacillati</taxon>
        <taxon>Actinomycetota</taxon>
        <taxon>Actinomycetes</taxon>
        <taxon>Frankiales</taxon>
        <taxon>Frankiaceae</taxon>
        <taxon>Frankia</taxon>
    </lineage>
</organism>
<keyword evidence="3" id="KW-1185">Reference proteome</keyword>
<name>A0A2I2L184_9ACTN</name>